<evidence type="ECO:0000313" key="9">
    <source>
        <dbReference type="EMBL" id="KAK6778629.1"/>
    </source>
</evidence>
<comment type="caution">
    <text evidence="9">The sequence shown here is derived from an EMBL/GenBank/DDBJ whole genome shotgun (WGS) entry which is preliminary data.</text>
</comment>
<evidence type="ECO:0000256" key="6">
    <source>
        <dbReference type="PROSITE-ProRule" id="PRU00146"/>
    </source>
</evidence>
<dbReference type="Gene3D" id="3.40.630.30">
    <property type="match status" value="1"/>
</dbReference>
<keyword evidence="10" id="KW-1185">Reference proteome</keyword>
<dbReference type="GO" id="GO:0000977">
    <property type="term" value="F:RNA polymerase II transcription regulatory region sequence-specific DNA binding"/>
    <property type="evidence" value="ECO:0007669"/>
    <property type="project" value="TreeGrafter"/>
</dbReference>
<name>A0AAN8Y459_SOLBU</name>
<sequence>MGEGERGVCIAVMSDGMMEIEKPVDVDSKCDRQRVVGGPEQDLCVEKQKCETLELVALSDGMMEIEKPINVDSECDRQWVVDATEQELCVEKQKCETLDGVEVVAMSDGMMEIEKPVNVDSKCERERVVDATEPELCIEKQKCETLDGVEVVTMSDGMMEIEKPVNVDSKCDRQQVADATGQELCVEKQKCETLDGVEVVPMSDGMMEIEKPINVVSKCDRQWVVDATEQELCVEMQKFETLDAVELAAMSDGMIEIEKPVNVDSKCDGQWVVDATEPDRCVKKQIFETLDGVELPAMSDGMMEIEKPMNVDSKCDRQWIVDAIEPELCVEKQKFETSDAVQFAAMNDGMVEIEKPINVDSKSDKQGVVDATEQELCVEKQKFETSDAVQFAAMNDGMVEIEKPINVDSKSDKQGVVDATEQELCVEKQKFETLDAVELDCRVTNHTTNCAPETVDGVEVECCATNCAPETVDGVETECCATNREPETIDGVELDGCATDHEPETLNTEELESGDMQPKRLNNCDVQPDVRIDLKEASNDDMLSEVSNPNLSPRENTSSFQTISSQGVDLLGNNQGGSGEITSFSLGNSSAEESVSEEEHNQIDASKAVAKSSVVLEIPKEFSTTGVRKIIFKFSKRKEDYGNASAEAGMPVTAGVDEGFSEAQAWNPLESDDRDPFLCPLNREIKMSKKVTSDAYPTNVKKLLSTGILEGARVKYISTSRKRELLGIVKEYGYLCGCSLCNFSKVLSAYEFEMHAGGKTRHPNNHIYLENGKPIYRIIQELKTAPLSQLEEVVKDVAGSSINEQYLEAWKAKLFLQHHEVASAYQYSHGKVSGMYQYKPSDCSSVMEDGLYPALYSYIDNFPPNPCSSMETAESWKHVVKKPRYNFSSSTAEPKKPAEGGTKKRDNDLHRSLFMPNGLPDGTDLAYYSKGKKVLGGYKQGNGIVCSCCDTEISPSQFEAHAGCAAKRQPYRHIYTSNGLTLHDIALMLANGQSIATNNSDDMCTICGDAGDLICCEGCPRAFHAVCIGLQCTPTSGWLCSYCRDKFVPGRKTAGDAGLIMIRLTRVVKAPESESGGCVVCRTPDFSVAKFDDRTVMLCDQCEKEYHVGCLRESGRCDLKELPKDKWFCCNDCNKIYVVLQNCVLKGAEVIPAPAAAAVTKKQVQKCLMDTATDDVQWRILSGKSRFPEHLPLLSSAAVIFRECFDPIVAKSGRDLIPVMVYGRNISGQEFGGMYCIVLIVKSVVVSAALLRIFGQEVAELPMVATSRENQGKGYFRALFGSIEILLSSMHVKNLVLPAAEEAKSIWTNKLGFRKMTDERYLEYSRDFTLTEFNGTSMLEKEVQQTSYEL</sequence>
<accession>A0AAN8Y459</accession>
<dbReference type="InterPro" id="IPR016181">
    <property type="entry name" value="Acyl_CoA_acyltransferase"/>
</dbReference>
<organism evidence="9 10">
    <name type="scientific">Solanum bulbocastanum</name>
    <name type="common">Wild potato</name>
    <dbReference type="NCBI Taxonomy" id="147425"/>
    <lineage>
        <taxon>Eukaryota</taxon>
        <taxon>Viridiplantae</taxon>
        <taxon>Streptophyta</taxon>
        <taxon>Embryophyta</taxon>
        <taxon>Tracheophyta</taxon>
        <taxon>Spermatophyta</taxon>
        <taxon>Magnoliopsida</taxon>
        <taxon>eudicotyledons</taxon>
        <taxon>Gunneridae</taxon>
        <taxon>Pentapetalae</taxon>
        <taxon>asterids</taxon>
        <taxon>lamiids</taxon>
        <taxon>Solanales</taxon>
        <taxon>Solanaceae</taxon>
        <taxon>Solanoideae</taxon>
        <taxon>Solaneae</taxon>
        <taxon>Solanum</taxon>
    </lineage>
</organism>
<dbReference type="PANTHER" id="PTHR47025">
    <property type="entry name" value="AUTOIMMUNE REGULATOR"/>
    <property type="match status" value="1"/>
</dbReference>
<dbReference type="Pfam" id="PF23209">
    <property type="entry name" value="IDM1_C"/>
    <property type="match status" value="1"/>
</dbReference>
<dbReference type="GO" id="GO:0003682">
    <property type="term" value="F:chromatin binding"/>
    <property type="evidence" value="ECO:0007669"/>
    <property type="project" value="TreeGrafter"/>
</dbReference>
<keyword evidence="2" id="KW-0479">Metal-binding</keyword>
<dbReference type="InterPro" id="IPR056511">
    <property type="entry name" value="IDM1_C"/>
</dbReference>
<comment type="subcellular location">
    <subcellularLocation>
        <location evidence="1">Nucleus</location>
    </subcellularLocation>
</comment>
<dbReference type="InterPro" id="IPR019787">
    <property type="entry name" value="Znf_PHD-finger"/>
</dbReference>
<dbReference type="Proteomes" id="UP001371456">
    <property type="component" value="Unassembled WGS sequence"/>
</dbReference>
<dbReference type="FunFam" id="3.30.40.10:FF:000413">
    <property type="entry name" value="PHD zinc finger protein"/>
    <property type="match status" value="1"/>
</dbReference>
<dbReference type="InterPro" id="IPR019786">
    <property type="entry name" value="Zinc_finger_PHD-type_CS"/>
</dbReference>
<feature type="compositionally biased region" description="Basic and acidic residues" evidence="7">
    <location>
        <begin position="893"/>
        <end position="911"/>
    </location>
</feature>
<dbReference type="InterPro" id="IPR032308">
    <property type="entry name" value="TDBD"/>
</dbReference>
<gene>
    <name evidence="9" type="ORF">RDI58_025347</name>
</gene>
<dbReference type="GO" id="GO:0042393">
    <property type="term" value="F:histone binding"/>
    <property type="evidence" value="ECO:0007669"/>
    <property type="project" value="TreeGrafter"/>
</dbReference>
<feature type="region of interest" description="Disordered" evidence="7">
    <location>
        <begin position="536"/>
        <end position="604"/>
    </location>
</feature>
<dbReference type="Pfam" id="PF23011">
    <property type="entry name" value="PHD-1st_NSD"/>
    <property type="match status" value="1"/>
</dbReference>
<dbReference type="PROSITE" id="PS50016">
    <property type="entry name" value="ZF_PHD_2"/>
    <property type="match status" value="2"/>
</dbReference>
<evidence type="ECO:0000256" key="5">
    <source>
        <dbReference type="ARBA" id="ARBA00023242"/>
    </source>
</evidence>
<evidence type="ECO:0000259" key="8">
    <source>
        <dbReference type="PROSITE" id="PS50016"/>
    </source>
</evidence>
<proteinExistence type="predicted"/>
<feature type="domain" description="PHD-type" evidence="8">
    <location>
        <begin position="1075"/>
        <end position="1136"/>
    </location>
</feature>
<dbReference type="InterPro" id="IPR013083">
    <property type="entry name" value="Znf_RING/FYVE/PHD"/>
</dbReference>
<keyword evidence="4" id="KW-0862">Zinc</keyword>
<dbReference type="SUPFAM" id="SSF57903">
    <property type="entry name" value="FYVE/PHD zinc finger"/>
    <property type="match status" value="2"/>
</dbReference>
<dbReference type="GO" id="GO:0045944">
    <property type="term" value="P:positive regulation of transcription by RNA polymerase II"/>
    <property type="evidence" value="ECO:0007669"/>
    <property type="project" value="TreeGrafter"/>
</dbReference>
<feature type="region of interest" description="Disordered" evidence="7">
    <location>
        <begin position="887"/>
        <end position="913"/>
    </location>
</feature>
<evidence type="ECO:0000313" key="10">
    <source>
        <dbReference type="Proteomes" id="UP001371456"/>
    </source>
</evidence>
<keyword evidence="5" id="KW-0539">Nucleus</keyword>
<dbReference type="EMBL" id="JBANQN010000010">
    <property type="protein sequence ID" value="KAK6778629.1"/>
    <property type="molecule type" value="Genomic_DNA"/>
</dbReference>
<dbReference type="SMART" id="SM00249">
    <property type="entry name" value="PHD"/>
    <property type="match status" value="2"/>
</dbReference>
<evidence type="ECO:0000256" key="1">
    <source>
        <dbReference type="ARBA" id="ARBA00004123"/>
    </source>
</evidence>
<dbReference type="GO" id="GO:0008270">
    <property type="term" value="F:zinc ion binding"/>
    <property type="evidence" value="ECO:0007669"/>
    <property type="project" value="UniProtKB-KW"/>
</dbReference>
<dbReference type="PANTHER" id="PTHR47025:SF7">
    <property type="entry name" value="ACYL-COA N-ACYLTRANSFERASE WITH RING_FYVE_PHD-TYPE ZINC FINGER DOMAIN-CONTAINING PROTEIN"/>
    <property type="match status" value="1"/>
</dbReference>
<dbReference type="SUPFAM" id="SSF55729">
    <property type="entry name" value="Acyl-CoA N-acyltransferases (Nat)"/>
    <property type="match status" value="1"/>
</dbReference>
<dbReference type="Gene3D" id="3.30.40.10">
    <property type="entry name" value="Zinc/RING finger domain, C3HC4 (zinc finger)"/>
    <property type="match status" value="2"/>
</dbReference>
<dbReference type="InterPro" id="IPR001965">
    <property type="entry name" value="Znf_PHD"/>
</dbReference>
<dbReference type="Pfam" id="PF16135">
    <property type="entry name" value="TDBD"/>
    <property type="match status" value="2"/>
</dbReference>
<evidence type="ECO:0000256" key="2">
    <source>
        <dbReference type="ARBA" id="ARBA00022723"/>
    </source>
</evidence>
<dbReference type="PROSITE" id="PS01359">
    <property type="entry name" value="ZF_PHD_1"/>
    <property type="match status" value="2"/>
</dbReference>
<evidence type="ECO:0000256" key="7">
    <source>
        <dbReference type="SAM" id="MobiDB-lite"/>
    </source>
</evidence>
<reference evidence="9 10" key="1">
    <citation type="submission" date="2024-02" db="EMBL/GenBank/DDBJ databases">
        <title>de novo genome assembly of Solanum bulbocastanum strain 11H21.</title>
        <authorList>
            <person name="Hosaka A.J."/>
        </authorList>
    </citation>
    <scope>NUCLEOTIDE SEQUENCE [LARGE SCALE GENOMIC DNA]</scope>
    <source>
        <tissue evidence="9">Young leaves</tissue>
    </source>
</reference>
<dbReference type="GO" id="GO:0005634">
    <property type="term" value="C:nucleus"/>
    <property type="evidence" value="ECO:0007669"/>
    <property type="project" value="UniProtKB-SubCell"/>
</dbReference>
<dbReference type="InterPro" id="IPR011011">
    <property type="entry name" value="Znf_FYVE_PHD"/>
</dbReference>
<evidence type="ECO:0000256" key="4">
    <source>
        <dbReference type="ARBA" id="ARBA00022833"/>
    </source>
</evidence>
<keyword evidence="3 6" id="KW-0863">Zinc-finger</keyword>
<feature type="domain" description="PHD-type" evidence="8">
    <location>
        <begin position="1001"/>
        <end position="1046"/>
    </location>
</feature>
<dbReference type="InterPro" id="IPR059153">
    <property type="entry name" value="NSD_PHD-1st"/>
</dbReference>
<evidence type="ECO:0000256" key="3">
    <source>
        <dbReference type="ARBA" id="ARBA00022771"/>
    </source>
</evidence>
<feature type="compositionally biased region" description="Polar residues" evidence="7">
    <location>
        <begin position="545"/>
        <end position="567"/>
    </location>
</feature>
<protein>
    <recommendedName>
        <fullName evidence="8">PHD-type domain-containing protein</fullName>
    </recommendedName>
</protein>